<keyword evidence="2" id="KW-0998">Cell outer membrane</keyword>
<dbReference type="GO" id="GO:0009279">
    <property type="term" value="C:cell outer membrane"/>
    <property type="evidence" value="ECO:0007669"/>
    <property type="project" value="UniProtKB-SubCell"/>
</dbReference>
<comment type="subcellular location">
    <subcellularLocation>
        <location evidence="2">Cell outer membrane</location>
        <topology evidence="2">Peripheral membrane protein</topology>
    </subcellularLocation>
</comment>
<dbReference type="EMBL" id="BMKW01000002">
    <property type="protein sequence ID" value="GGJ04964.1"/>
    <property type="molecule type" value="Genomic_DNA"/>
</dbReference>
<evidence type="ECO:0000313" key="3">
    <source>
        <dbReference type="EMBL" id="GGJ04964.1"/>
    </source>
</evidence>
<dbReference type="Pfam" id="PF02321">
    <property type="entry name" value="OEP"/>
    <property type="match status" value="2"/>
</dbReference>
<protein>
    <recommendedName>
        <fullName evidence="2">Protein CyaE</fullName>
    </recommendedName>
</protein>
<dbReference type="GO" id="GO:0015562">
    <property type="term" value="F:efflux transmembrane transporter activity"/>
    <property type="evidence" value="ECO:0007669"/>
    <property type="project" value="InterPro"/>
</dbReference>
<keyword evidence="4" id="KW-1185">Reference proteome</keyword>
<dbReference type="AlphaFoldDB" id="A0A917KB03"/>
<dbReference type="InterPro" id="IPR010131">
    <property type="entry name" value="MdtP/NodT-like"/>
</dbReference>
<gene>
    <name evidence="3" type="primary">cyaE</name>
    <name evidence="3" type="ORF">GCM10011320_09840</name>
</gene>
<accession>A0A917KB03</accession>
<name>A0A917KB03_9PROT</name>
<dbReference type="Proteomes" id="UP000661507">
    <property type="component" value="Unassembled WGS sequence"/>
</dbReference>
<dbReference type="InterPro" id="IPR028351">
    <property type="entry name" value="CyaE"/>
</dbReference>
<sequence length="479" mass="49360">MPPTNASGEIVPGRPVLPAAGAQGGFVLPSNRALPPIPEAAGANANQAHTLAELIDIAQRSNPSTRIAWNAAREAALAVGLAQSTFLPRLTAVVVGGYRYGSGDDTTQLGRRAVSSQSDDNLTGGAAVLGLQWLIFDFGQRAALVDAAGQTAIAANVAFTAAHQQVIYDVTLAYYMNATARERVALLERSLANARAVQAAAEAAVQQGQGTVVEVAQARQATAQTELRLVQARGRAQDSHQTIVTATGLPPRAALRVATTARRPLPPNVDTLAEATMNEAVARRPDVLAAFARLRAAEAGITAARASFFPSFFATGNIAGTDGRLGISSLPAVGEMGTSTLNLSGRQFSSLILGGLAVPIYDGGVRSTTLRQAQARADSAGAALRRTRDDAVRDIVMAENALRTSVASHVAATILESAANTTFDAALASYRNGTGTLTAATVAQNGLLDARMAREDSYSAAQIAAAGLAFAMGMLRGGP</sequence>
<comment type="caution">
    <text evidence="3">The sequence shown here is derived from an EMBL/GenBank/DDBJ whole genome shotgun (WGS) entry which is preliminary data.</text>
</comment>
<keyword evidence="2" id="KW-0204">Cytolysis</keyword>
<dbReference type="RefSeq" id="WP_229681136.1">
    <property type="nucleotide sequence ID" value="NZ_BMKW01000002.1"/>
</dbReference>
<comment type="similarity">
    <text evidence="1 2">Belongs to the outer membrane factor (OMF) (TC 1.B.17) family.</text>
</comment>
<dbReference type="PANTHER" id="PTHR30203">
    <property type="entry name" value="OUTER MEMBRANE CATION EFFLUX PROTEIN"/>
    <property type="match status" value="1"/>
</dbReference>
<keyword evidence="2" id="KW-0472">Membrane</keyword>
<keyword evidence="2" id="KW-0813">Transport</keyword>
<reference evidence="3" key="1">
    <citation type="journal article" date="2014" name="Int. J. Syst. Evol. Microbiol.">
        <title>Complete genome sequence of Corynebacterium casei LMG S-19264T (=DSM 44701T), isolated from a smear-ripened cheese.</title>
        <authorList>
            <consortium name="US DOE Joint Genome Institute (JGI-PGF)"/>
            <person name="Walter F."/>
            <person name="Albersmeier A."/>
            <person name="Kalinowski J."/>
            <person name="Ruckert C."/>
        </authorList>
    </citation>
    <scope>NUCLEOTIDE SEQUENCE</scope>
    <source>
        <strain evidence="3">CGMCC 1.3617</strain>
    </source>
</reference>
<organism evidence="3 4">
    <name type="scientific">Neoroseomonas lacus</name>
    <dbReference type="NCBI Taxonomy" id="287609"/>
    <lineage>
        <taxon>Bacteria</taxon>
        <taxon>Pseudomonadati</taxon>
        <taxon>Pseudomonadota</taxon>
        <taxon>Alphaproteobacteria</taxon>
        <taxon>Acetobacterales</taxon>
        <taxon>Acetobacteraceae</taxon>
        <taxon>Neoroseomonas</taxon>
    </lineage>
</organism>
<reference evidence="3" key="2">
    <citation type="submission" date="2020-09" db="EMBL/GenBank/DDBJ databases">
        <authorList>
            <person name="Sun Q."/>
            <person name="Zhou Y."/>
        </authorList>
    </citation>
    <scope>NUCLEOTIDE SEQUENCE</scope>
    <source>
        <strain evidence="3">CGMCC 1.3617</strain>
    </source>
</reference>
<dbReference type="InterPro" id="IPR003423">
    <property type="entry name" value="OMP_efflux"/>
</dbReference>
<evidence type="ECO:0000256" key="1">
    <source>
        <dbReference type="ARBA" id="ARBA00007613"/>
    </source>
</evidence>
<dbReference type="GO" id="GO:0031640">
    <property type="term" value="P:killing of cells of another organism"/>
    <property type="evidence" value="ECO:0007669"/>
    <property type="project" value="UniProtKB-KW"/>
</dbReference>
<dbReference type="SUPFAM" id="SSF56954">
    <property type="entry name" value="Outer membrane efflux proteins (OEP)"/>
    <property type="match status" value="1"/>
</dbReference>
<evidence type="ECO:0000256" key="2">
    <source>
        <dbReference type="PIRNR" id="PIRNR001892"/>
    </source>
</evidence>
<keyword evidence="2" id="KW-0354">Hemolysis</keyword>
<dbReference type="PANTHER" id="PTHR30203:SF29">
    <property type="entry name" value="PROTEIN CYAE"/>
    <property type="match status" value="1"/>
</dbReference>
<proteinExistence type="inferred from homology"/>
<dbReference type="PIRSF" id="PIRSF001892">
    <property type="entry name" value="CyaE"/>
    <property type="match status" value="1"/>
</dbReference>
<dbReference type="Gene3D" id="1.20.1600.10">
    <property type="entry name" value="Outer membrane efflux proteins (OEP)"/>
    <property type="match status" value="1"/>
</dbReference>
<comment type="function">
    <text evidence="2">CyaE is necessary for transport of calmodulin-sensitive adenylate cyclase-hemolysin (cyclolysin).</text>
</comment>
<evidence type="ECO:0000313" key="4">
    <source>
        <dbReference type="Proteomes" id="UP000661507"/>
    </source>
</evidence>